<accession>A0A1S8YJM3</accession>
<gene>
    <name evidence="1" type="ORF">BTJ39_16095</name>
</gene>
<reference evidence="1 2" key="1">
    <citation type="submission" date="2016-12" db="EMBL/GenBank/DDBJ databases">
        <title>Izhakiella australiana sp. nov. of genus Izhakiella isolated from Australian desert.</title>
        <authorList>
            <person name="Ji M."/>
        </authorList>
    </citation>
    <scope>NUCLEOTIDE SEQUENCE [LARGE SCALE GENOMIC DNA]</scope>
    <source>
        <strain evidence="1 2">D4N98</strain>
    </source>
</reference>
<evidence type="ECO:0000313" key="2">
    <source>
        <dbReference type="Proteomes" id="UP000190667"/>
    </source>
</evidence>
<evidence type="ECO:0000313" key="1">
    <source>
        <dbReference type="EMBL" id="OON38883.1"/>
    </source>
</evidence>
<keyword evidence="2" id="KW-1185">Reference proteome</keyword>
<dbReference type="AlphaFoldDB" id="A0A1S8YJM3"/>
<organism evidence="1 2">
    <name type="scientific">Izhakiella australiensis</name>
    <dbReference type="NCBI Taxonomy" id="1926881"/>
    <lineage>
        <taxon>Bacteria</taxon>
        <taxon>Pseudomonadati</taxon>
        <taxon>Pseudomonadota</taxon>
        <taxon>Gammaproteobacteria</taxon>
        <taxon>Enterobacterales</taxon>
        <taxon>Erwiniaceae</taxon>
        <taxon>Izhakiella</taxon>
    </lineage>
</organism>
<name>A0A1S8YJM3_9GAMM</name>
<dbReference type="Proteomes" id="UP000190667">
    <property type="component" value="Unassembled WGS sequence"/>
</dbReference>
<sequence length="71" mass="8266">MAWRTAIPGRESAEISRAFSSPVNILIALSKKTMSAPGWMPATWFCFLIKNECHFQQTCAQRRYRLKRMPF</sequence>
<dbReference type="EMBL" id="MRUL01000012">
    <property type="protein sequence ID" value="OON38883.1"/>
    <property type="molecule type" value="Genomic_DNA"/>
</dbReference>
<dbReference type="STRING" id="1926881.BTJ39_16095"/>
<comment type="caution">
    <text evidence="1">The sequence shown here is derived from an EMBL/GenBank/DDBJ whole genome shotgun (WGS) entry which is preliminary data.</text>
</comment>
<proteinExistence type="predicted"/>
<protein>
    <submittedName>
        <fullName evidence="1">Uncharacterized protein</fullName>
    </submittedName>
</protein>